<keyword evidence="1" id="KW-0812">Transmembrane</keyword>
<comment type="caution">
    <text evidence="3">The sequence shown here is derived from an EMBL/GenBank/DDBJ whole genome shotgun (WGS) entry which is preliminary data.</text>
</comment>
<evidence type="ECO:0000313" key="3">
    <source>
        <dbReference type="EMBL" id="MFI0791105.1"/>
    </source>
</evidence>
<proteinExistence type="predicted"/>
<dbReference type="EMBL" id="JBIRPU010000001">
    <property type="protein sequence ID" value="MFI0791105.1"/>
    <property type="molecule type" value="Genomic_DNA"/>
</dbReference>
<keyword evidence="4" id="KW-1185">Reference proteome</keyword>
<dbReference type="RefSeq" id="WP_396675612.1">
    <property type="nucleotide sequence ID" value="NZ_JBIRPU010000001.1"/>
</dbReference>
<gene>
    <name evidence="3" type="ORF">ACH4OY_00145</name>
</gene>
<feature type="transmembrane region" description="Helical" evidence="1">
    <location>
        <begin position="85"/>
        <end position="105"/>
    </location>
</feature>
<evidence type="ECO:0000313" key="4">
    <source>
        <dbReference type="Proteomes" id="UP001611075"/>
    </source>
</evidence>
<sequence length="305" mass="31823">MRLLIDSERRLLLPLRLVVYVVTVLAAAAVVTFGIVGSGVATSIVVLATGAVFATTMLVTYLFRRYLDRRPWRGIGIARPGRGELIGLAAGFVVGVTAIAVWFGIEVAVGWAEVTGWSVTARGVSTAAVTVVVGVLLVLLRAAVEEVAFRGYVFANLAERMPVPMAALVGAGIFALLHLFGGVTSIGYFVAGMAEFVLLACLLTAARITTGSLWAAIGIHGGWNWAQDYLLGVGTATEPDGGDALLHLRLTGPGWAVGGTGNVDAGLLNFVALAVVTVGVLLLARRRASGGERRVSPTWLTGNRS</sequence>
<dbReference type="InterPro" id="IPR003675">
    <property type="entry name" value="Rce1/LyrA-like_dom"/>
</dbReference>
<dbReference type="Pfam" id="PF02517">
    <property type="entry name" value="Rce1-like"/>
    <property type="match status" value="1"/>
</dbReference>
<feature type="transmembrane region" description="Helical" evidence="1">
    <location>
        <begin position="41"/>
        <end position="64"/>
    </location>
</feature>
<feature type="transmembrane region" description="Helical" evidence="1">
    <location>
        <begin position="265"/>
        <end position="284"/>
    </location>
</feature>
<feature type="transmembrane region" description="Helical" evidence="1">
    <location>
        <begin position="125"/>
        <end position="144"/>
    </location>
</feature>
<accession>A0ABW7SBM2</accession>
<keyword evidence="1" id="KW-1133">Transmembrane helix</keyword>
<dbReference type="Proteomes" id="UP001611075">
    <property type="component" value="Unassembled WGS sequence"/>
</dbReference>
<protein>
    <submittedName>
        <fullName evidence="3">Lysostaphin resistance A-like protein</fullName>
    </submittedName>
</protein>
<keyword evidence="1" id="KW-0472">Membrane</keyword>
<reference evidence="3 4" key="1">
    <citation type="submission" date="2024-10" db="EMBL/GenBank/DDBJ databases">
        <title>The Natural Products Discovery Center: Release of the First 8490 Sequenced Strains for Exploring Actinobacteria Biosynthetic Diversity.</title>
        <authorList>
            <person name="Kalkreuter E."/>
            <person name="Kautsar S.A."/>
            <person name="Yang D."/>
            <person name="Bader C.D."/>
            <person name="Teijaro C.N."/>
            <person name="Fluegel L."/>
            <person name="Davis C.M."/>
            <person name="Simpson J.R."/>
            <person name="Lauterbach L."/>
            <person name="Steele A.D."/>
            <person name="Gui C."/>
            <person name="Meng S."/>
            <person name="Li G."/>
            <person name="Viehrig K."/>
            <person name="Ye F."/>
            <person name="Su P."/>
            <person name="Kiefer A.F."/>
            <person name="Nichols A."/>
            <person name="Cepeda A.J."/>
            <person name="Yan W."/>
            <person name="Fan B."/>
            <person name="Jiang Y."/>
            <person name="Adhikari A."/>
            <person name="Zheng C.-J."/>
            <person name="Schuster L."/>
            <person name="Cowan T.M."/>
            <person name="Smanski M.J."/>
            <person name="Chevrette M.G."/>
            <person name="De Carvalho L.P.S."/>
            <person name="Shen B."/>
        </authorList>
    </citation>
    <scope>NUCLEOTIDE SEQUENCE [LARGE SCALE GENOMIC DNA]</scope>
    <source>
        <strain evidence="3 4">NPDC021253</strain>
    </source>
</reference>
<feature type="domain" description="CAAX prenyl protease 2/Lysostaphin resistance protein A-like" evidence="2">
    <location>
        <begin position="130"/>
        <end position="225"/>
    </location>
</feature>
<feature type="transmembrane region" description="Helical" evidence="1">
    <location>
        <begin position="165"/>
        <end position="190"/>
    </location>
</feature>
<organism evidence="3 4">
    <name type="scientific">Micromonospora rubida</name>
    <dbReference type="NCBI Taxonomy" id="2697657"/>
    <lineage>
        <taxon>Bacteria</taxon>
        <taxon>Bacillati</taxon>
        <taxon>Actinomycetota</taxon>
        <taxon>Actinomycetes</taxon>
        <taxon>Micromonosporales</taxon>
        <taxon>Micromonosporaceae</taxon>
        <taxon>Micromonospora</taxon>
    </lineage>
</organism>
<name>A0ABW7SBM2_9ACTN</name>
<feature type="transmembrane region" description="Helical" evidence="1">
    <location>
        <begin position="12"/>
        <end position="35"/>
    </location>
</feature>
<evidence type="ECO:0000256" key="1">
    <source>
        <dbReference type="SAM" id="Phobius"/>
    </source>
</evidence>
<dbReference type="PANTHER" id="PTHR39430">
    <property type="entry name" value="MEMBRANE-ASSOCIATED PROTEASE-RELATED"/>
    <property type="match status" value="1"/>
</dbReference>
<evidence type="ECO:0000259" key="2">
    <source>
        <dbReference type="Pfam" id="PF02517"/>
    </source>
</evidence>
<dbReference type="PANTHER" id="PTHR39430:SF1">
    <property type="entry name" value="PROTEASE"/>
    <property type="match status" value="1"/>
</dbReference>